<proteinExistence type="predicted"/>
<evidence type="ECO:0000313" key="5">
    <source>
        <dbReference type="Proteomes" id="UP000325313"/>
    </source>
</evidence>
<accession>A0A5B0LLZ0</accession>
<keyword evidence="1" id="KW-0732">Signal</keyword>
<sequence>MRFQQVLGLLVSLFTFQEFHCTSIYSLLGLKDSTTQPLIKKEETVKHFSTIPQLHKWLGITDSSTYETLTKKEPEIKNLSIGIQQQDPWLPQAEISTEPLLEKKEKWLSVSELLRSLSYFPTLEEQNLVKTKISHIPQLQSKDTILDKKVKFMGEIPTYEERENLMHEDFKSLRESCLRLQSSPKKSYGGYLNPYEYSELFNHKYTHKPIYQHLNELNQIHNLIEQRLPSLNAKGRIELLPIGEYANPDEEMGITCRKIIEMLLLLLCKIEPRISFEVDFHSLNVQRLICETIYYFNKHDLISPERLGPLLTTRAASQAFSRHIIWSFNHHQIGSKYWIPLSGTNLINSWFQFSCGNMFKDFKSIETKSFLYQFNKTLLEYYQYYPEEQKNPDLKDELGRFQRILFSQAPLKYHSREFQELEYYIMDDDRKTITKLVSTFKNMNMFRSHQAELTHLFQVLELFGTVREYDLEAFKKEDEFRKKFELMAISTEFLGRLENIRIHLQNKFNQSLHQHQWIRSIFDQPNRYEIDADIGPLEELELIAKYLKIIEAEHHQKFSEISSFNPLSMYCQREIIQKSIRYLQSFLTDLASNL</sequence>
<evidence type="ECO:0000256" key="1">
    <source>
        <dbReference type="SAM" id="SignalP"/>
    </source>
</evidence>
<dbReference type="Proteomes" id="UP000325313">
    <property type="component" value="Unassembled WGS sequence"/>
</dbReference>
<comment type="caution">
    <text evidence="2">The sequence shown here is derived from an EMBL/GenBank/DDBJ whole genome shotgun (WGS) entry which is preliminary data.</text>
</comment>
<dbReference type="Proteomes" id="UP000324748">
    <property type="component" value="Unassembled WGS sequence"/>
</dbReference>
<feature type="signal peptide" evidence="1">
    <location>
        <begin position="1"/>
        <end position="21"/>
    </location>
</feature>
<gene>
    <name evidence="2" type="ORF">PGT21_003735</name>
    <name evidence="3" type="ORF">PGTUg99_018933</name>
</gene>
<keyword evidence="4" id="KW-1185">Reference proteome</keyword>
<evidence type="ECO:0000313" key="2">
    <source>
        <dbReference type="EMBL" id="KAA1065572.1"/>
    </source>
</evidence>
<dbReference type="EMBL" id="VSWC01000196">
    <property type="protein sequence ID" value="KAA1065572.1"/>
    <property type="molecule type" value="Genomic_DNA"/>
</dbReference>
<name>A0A5B0LLZ0_PUCGR</name>
<reference evidence="4 5" key="1">
    <citation type="submission" date="2019-05" db="EMBL/GenBank/DDBJ databases">
        <title>Emergence of the Ug99 lineage of the wheat stem rust pathogen through somatic hybridization.</title>
        <authorList>
            <person name="Li F."/>
            <person name="Upadhyaya N.M."/>
            <person name="Sperschneider J."/>
            <person name="Matny O."/>
            <person name="Nguyen-Phuc H."/>
            <person name="Mago R."/>
            <person name="Raley C."/>
            <person name="Miller M.E."/>
            <person name="Silverstein K.A.T."/>
            <person name="Henningsen E."/>
            <person name="Hirsch C.D."/>
            <person name="Visser B."/>
            <person name="Pretorius Z.A."/>
            <person name="Steffenson B.J."/>
            <person name="Schwessinger B."/>
            <person name="Dodds P.N."/>
            <person name="Figueroa M."/>
        </authorList>
    </citation>
    <scope>NUCLEOTIDE SEQUENCE [LARGE SCALE GENOMIC DNA]</scope>
    <source>
        <strain evidence="2">21-0</strain>
        <strain evidence="3 5">Ug99</strain>
    </source>
</reference>
<evidence type="ECO:0000313" key="4">
    <source>
        <dbReference type="Proteomes" id="UP000324748"/>
    </source>
</evidence>
<dbReference type="EMBL" id="VDEP01000443">
    <property type="protein sequence ID" value="KAA1079990.1"/>
    <property type="molecule type" value="Genomic_DNA"/>
</dbReference>
<feature type="chain" id="PRO_5033848656" evidence="1">
    <location>
        <begin position="22"/>
        <end position="594"/>
    </location>
</feature>
<organism evidence="2 4">
    <name type="scientific">Puccinia graminis f. sp. tritici</name>
    <dbReference type="NCBI Taxonomy" id="56615"/>
    <lineage>
        <taxon>Eukaryota</taxon>
        <taxon>Fungi</taxon>
        <taxon>Dikarya</taxon>
        <taxon>Basidiomycota</taxon>
        <taxon>Pucciniomycotina</taxon>
        <taxon>Pucciniomycetes</taxon>
        <taxon>Pucciniales</taxon>
        <taxon>Pucciniaceae</taxon>
        <taxon>Puccinia</taxon>
    </lineage>
</organism>
<protein>
    <submittedName>
        <fullName evidence="2">Uncharacterized protein</fullName>
    </submittedName>
</protein>
<dbReference type="AlphaFoldDB" id="A0A5B0LLZ0"/>
<evidence type="ECO:0000313" key="3">
    <source>
        <dbReference type="EMBL" id="KAA1079990.1"/>
    </source>
</evidence>